<dbReference type="AlphaFoldDB" id="A0A453SKF0"/>
<reference evidence="3" key="1">
    <citation type="journal article" date="2014" name="Science">
        <title>Ancient hybridizations among the ancestral genomes of bread wheat.</title>
        <authorList>
            <consortium name="International Wheat Genome Sequencing Consortium,"/>
            <person name="Marcussen T."/>
            <person name="Sandve S.R."/>
            <person name="Heier L."/>
            <person name="Spannagl M."/>
            <person name="Pfeifer M."/>
            <person name="Jakobsen K.S."/>
            <person name="Wulff B.B."/>
            <person name="Steuernagel B."/>
            <person name="Mayer K.F."/>
            <person name="Olsen O.A."/>
        </authorList>
    </citation>
    <scope>NUCLEOTIDE SEQUENCE [LARGE SCALE GENOMIC DNA]</scope>
    <source>
        <strain evidence="3">cv. AL8/78</strain>
    </source>
</reference>
<accession>A0A453SKF0</accession>
<feature type="domain" description="Reverse transcriptase zinc-binding" evidence="1">
    <location>
        <begin position="27"/>
        <end position="91"/>
    </location>
</feature>
<dbReference type="EnsemblPlants" id="AET7Gv20974600.1">
    <property type="protein sequence ID" value="AET7Gv20974600.1"/>
    <property type="gene ID" value="AET7Gv20974600"/>
</dbReference>
<evidence type="ECO:0000259" key="1">
    <source>
        <dbReference type="Pfam" id="PF13966"/>
    </source>
</evidence>
<name>A0A453SKF0_AEGTS</name>
<evidence type="ECO:0000313" key="3">
    <source>
        <dbReference type="Proteomes" id="UP000015105"/>
    </source>
</evidence>
<reference evidence="2" key="5">
    <citation type="journal article" date="2021" name="G3 (Bethesda)">
        <title>Aegilops tauschii genome assembly Aet v5.0 features greater sequence contiguity and improved annotation.</title>
        <authorList>
            <person name="Wang L."/>
            <person name="Zhu T."/>
            <person name="Rodriguez J.C."/>
            <person name="Deal K.R."/>
            <person name="Dubcovsky J."/>
            <person name="McGuire P.E."/>
            <person name="Lux T."/>
            <person name="Spannagl M."/>
            <person name="Mayer K.F.X."/>
            <person name="Baldrich P."/>
            <person name="Meyers B.C."/>
            <person name="Huo N."/>
            <person name="Gu Y.Q."/>
            <person name="Zhou H."/>
            <person name="Devos K.M."/>
            <person name="Bennetzen J.L."/>
            <person name="Unver T."/>
            <person name="Budak H."/>
            <person name="Gulick P.J."/>
            <person name="Galiba G."/>
            <person name="Kalapos B."/>
            <person name="Nelson D.R."/>
            <person name="Li P."/>
            <person name="You F.M."/>
            <person name="Luo M.C."/>
            <person name="Dvorak J."/>
        </authorList>
    </citation>
    <scope>NUCLEOTIDE SEQUENCE [LARGE SCALE GENOMIC DNA]</scope>
    <source>
        <strain evidence="2">cv. AL8/78</strain>
    </source>
</reference>
<reference evidence="2" key="3">
    <citation type="journal article" date="2017" name="Nature">
        <title>Genome sequence of the progenitor of the wheat D genome Aegilops tauschii.</title>
        <authorList>
            <person name="Luo M.C."/>
            <person name="Gu Y.Q."/>
            <person name="Puiu D."/>
            <person name="Wang H."/>
            <person name="Twardziok S.O."/>
            <person name="Deal K.R."/>
            <person name="Huo N."/>
            <person name="Zhu T."/>
            <person name="Wang L."/>
            <person name="Wang Y."/>
            <person name="McGuire P.E."/>
            <person name="Liu S."/>
            <person name="Long H."/>
            <person name="Ramasamy R.K."/>
            <person name="Rodriguez J.C."/>
            <person name="Van S.L."/>
            <person name="Yuan L."/>
            <person name="Wang Z."/>
            <person name="Xia Z."/>
            <person name="Xiao L."/>
            <person name="Anderson O.D."/>
            <person name="Ouyang S."/>
            <person name="Liang Y."/>
            <person name="Zimin A.V."/>
            <person name="Pertea G."/>
            <person name="Qi P."/>
            <person name="Bennetzen J.L."/>
            <person name="Dai X."/>
            <person name="Dawson M.W."/>
            <person name="Muller H.G."/>
            <person name="Kugler K."/>
            <person name="Rivarola-Duarte L."/>
            <person name="Spannagl M."/>
            <person name="Mayer K.F.X."/>
            <person name="Lu F.H."/>
            <person name="Bevan M.W."/>
            <person name="Leroy P."/>
            <person name="Li P."/>
            <person name="You F.M."/>
            <person name="Sun Q."/>
            <person name="Liu Z."/>
            <person name="Lyons E."/>
            <person name="Wicker T."/>
            <person name="Salzberg S.L."/>
            <person name="Devos K.M."/>
            <person name="Dvorak J."/>
        </authorList>
    </citation>
    <scope>NUCLEOTIDE SEQUENCE [LARGE SCALE GENOMIC DNA]</scope>
    <source>
        <strain evidence="2">cv. AL8/78</strain>
    </source>
</reference>
<reference evidence="3" key="2">
    <citation type="journal article" date="2017" name="Nat. Plants">
        <title>The Aegilops tauschii genome reveals multiple impacts of transposons.</title>
        <authorList>
            <person name="Zhao G."/>
            <person name="Zou C."/>
            <person name="Li K."/>
            <person name="Wang K."/>
            <person name="Li T."/>
            <person name="Gao L."/>
            <person name="Zhang X."/>
            <person name="Wang H."/>
            <person name="Yang Z."/>
            <person name="Liu X."/>
            <person name="Jiang W."/>
            <person name="Mao L."/>
            <person name="Kong X."/>
            <person name="Jiao Y."/>
            <person name="Jia J."/>
        </authorList>
    </citation>
    <scope>NUCLEOTIDE SEQUENCE [LARGE SCALE GENOMIC DNA]</scope>
    <source>
        <strain evidence="3">cv. AL8/78</strain>
    </source>
</reference>
<sequence length="204" mass="23133">MASGAVRPIFHQVPLPGYRPLHRPSPLAAVWSIRLPLKIQIFMWQWIRGWIPSGVEVRKCNGPGSGLCPLCDVPEDSNHIFFSCVSAQFVWSCFREVVGGSWCHTNFPDLFAELQNSPLPSRHIRWLEIGAIAWTLWTICNKLVIQRSLRRATDAIFKLSGYLQLWRPLSRPQDRDAISAFIADLRSMAVRLSPPPPPPPPEPH</sequence>
<dbReference type="Gramene" id="AET7Gv20974600.1">
    <property type="protein sequence ID" value="AET7Gv20974600.1"/>
    <property type="gene ID" value="AET7Gv20974600"/>
</dbReference>
<proteinExistence type="predicted"/>
<organism evidence="2 3">
    <name type="scientific">Aegilops tauschii subsp. strangulata</name>
    <name type="common">Goatgrass</name>
    <dbReference type="NCBI Taxonomy" id="200361"/>
    <lineage>
        <taxon>Eukaryota</taxon>
        <taxon>Viridiplantae</taxon>
        <taxon>Streptophyta</taxon>
        <taxon>Embryophyta</taxon>
        <taxon>Tracheophyta</taxon>
        <taxon>Spermatophyta</taxon>
        <taxon>Magnoliopsida</taxon>
        <taxon>Liliopsida</taxon>
        <taxon>Poales</taxon>
        <taxon>Poaceae</taxon>
        <taxon>BOP clade</taxon>
        <taxon>Pooideae</taxon>
        <taxon>Triticodae</taxon>
        <taxon>Triticeae</taxon>
        <taxon>Triticinae</taxon>
        <taxon>Aegilops</taxon>
    </lineage>
</organism>
<evidence type="ECO:0000313" key="2">
    <source>
        <dbReference type="EnsemblPlants" id="AET7Gv20974600.1"/>
    </source>
</evidence>
<reference evidence="2" key="4">
    <citation type="submission" date="2019-03" db="UniProtKB">
        <authorList>
            <consortium name="EnsemblPlants"/>
        </authorList>
    </citation>
    <scope>IDENTIFICATION</scope>
</reference>
<dbReference type="InterPro" id="IPR026960">
    <property type="entry name" value="RVT-Znf"/>
</dbReference>
<dbReference type="Pfam" id="PF13966">
    <property type="entry name" value="zf-RVT"/>
    <property type="match status" value="1"/>
</dbReference>
<protein>
    <recommendedName>
        <fullName evidence="1">Reverse transcriptase zinc-binding domain-containing protein</fullName>
    </recommendedName>
</protein>
<dbReference type="Proteomes" id="UP000015105">
    <property type="component" value="Chromosome 7D"/>
</dbReference>
<keyword evidence="3" id="KW-1185">Reference proteome</keyword>